<dbReference type="RefSeq" id="WP_390210152.1">
    <property type="nucleotide sequence ID" value="NZ_JBHLXJ010000003.1"/>
</dbReference>
<evidence type="ECO:0000256" key="3">
    <source>
        <dbReference type="ARBA" id="ARBA00022452"/>
    </source>
</evidence>
<dbReference type="PANTHER" id="PTHR30329">
    <property type="entry name" value="STATOR ELEMENT OF FLAGELLAR MOTOR COMPLEX"/>
    <property type="match status" value="1"/>
</dbReference>
<reference evidence="13 14" key="1">
    <citation type="submission" date="2024-09" db="EMBL/GenBank/DDBJ databases">
        <authorList>
            <person name="Sun Q."/>
            <person name="Mori K."/>
        </authorList>
    </citation>
    <scope>NUCLEOTIDE SEQUENCE [LARGE SCALE GENOMIC DNA]</scope>
    <source>
        <strain evidence="13 14">CCM 8677</strain>
    </source>
</reference>
<keyword evidence="7" id="KW-0626">Porin</keyword>
<dbReference type="InterPro" id="IPR011250">
    <property type="entry name" value="OMP/PagP_B-barrel"/>
</dbReference>
<evidence type="ECO:0000313" key="14">
    <source>
        <dbReference type="Proteomes" id="UP001589844"/>
    </source>
</evidence>
<dbReference type="SUPFAM" id="SSF56925">
    <property type="entry name" value="OMPA-like"/>
    <property type="match status" value="1"/>
</dbReference>
<keyword evidence="5 11" id="KW-0732">Signal</keyword>
<dbReference type="Pfam" id="PF00691">
    <property type="entry name" value="OmpA"/>
    <property type="match status" value="1"/>
</dbReference>
<evidence type="ECO:0000256" key="2">
    <source>
        <dbReference type="ARBA" id="ARBA00022448"/>
    </source>
</evidence>
<dbReference type="Proteomes" id="UP001589844">
    <property type="component" value="Unassembled WGS sequence"/>
</dbReference>
<sequence>MKKIALSIALTGGVIGVAMSAAVFAQSNTNNASAANKVEVNPSWYIAPSINSLSPDRDFGVNKDGQGLGLRFGKALSEDWDIQLGGTTASTKKGLAHYKQQTLGADALYMFSRSAFRPFLLVGAGFERDKASLGALEKSRTSPFIGAGLGFQADITEQLAFQADVRRLQGQLRGNDFGFSKAHNTYISIGLNYAFDKIAKPTPVFTPAPAPAPVVAEPAPVAPPAPAPAPAPKFEKITLSATELFAFDRAELKAPQAKLDEMAALLKSAPQISNITINGYTDRLGSDKYNLALSAKRANAVKAYLVSQGVAAERLTAVGKGEANPVAECKPAKGLKRAALIQCLEPNRRVEVEQVSVERRVN</sequence>
<dbReference type="EMBL" id="JBHLXJ010000003">
    <property type="protein sequence ID" value="MFC0348909.1"/>
    <property type="molecule type" value="Genomic_DNA"/>
</dbReference>
<dbReference type="InterPro" id="IPR006690">
    <property type="entry name" value="OMPA-like_CS"/>
</dbReference>
<evidence type="ECO:0000256" key="5">
    <source>
        <dbReference type="ARBA" id="ARBA00022729"/>
    </source>
</evidence>
<dbReference type="SUPFAM" id="SSF103088">
    <property type="entry name" value="OmpA-like"/>
    <property type="match status" value="1"/>
</dbReference>
<evidence type="ECO:0000256" key="1">
    <source>
        <dbReference type="ARBA" id="ARBA00004571"/>
    </source>
</evidence>
<keyword evidence="14" id="KW-1185">Reference proteome</keyword>
<proteinExistence type="predicted"/>
<dbReference type="PROSITE" id="PS01068">
    <property type="entry name" value="OMPA_1"/>
    <property type="match status" value="1"/>
</dbReference>
<evidence type="ECO:0000256" key="10">
    <source>
        <dbReference type="PROSITE-ProRule" id="PRU00473"/>
    </source>
</evidence>
<feature type="domain" description="OmpA-like" evidence="12">
    <location>
        <begin position="232"/>
        <end position="358"/>
    </location>
</feature>
<dbReference type="InterPro" id="IPR006665">
    <property type="entry name" value="OmpA-like"/>
</dbReference>
<dbReference type="PROSITE" id="PS51123">
    <property type="entry name" value="OMPA_2"/>
    <property type="match status" value="1"/>
</dbReference>
<keyword evidence="2" id="KW-0813">Transport</keyword>
<comment type="subcellular location">
    <subcellularLocation>
        <location evidence="1">Cell outer membrane</location>
        <topology evidence="1">Multi-pass membrane protein</topology>
    </subcellularLocation>
</comment>
<evidence type="ECO:0000256" key="4">
    <source>
        <dbReference type="ARBA" id="ARBA00022692"/>
    </source>
</evidence>
<evidence type="ECO:0000256" key="8">
    <source>
        <dbReference type="ARBA" id="ARBA00023136"/>
    </source>
</evidence>
<feature type="signal peptide" evidence="11">
    <location>
        <begin position="1"/>
        <end position="25"/>
    </location>
</feature>
<keyword evidence="8 10" id="KW-0472">Membrane</keyword>
<dbReference type="InterPro" id="IPR027385">
    <property type="entry name" value="Beta-barrel_OMP"/>
</dbReference>
<keyword evidence="6" id="KW-0406">Ion transport</keyword>
<organism evidence="13 14">
    <name type="scientific">Undibacterium danionis</name>
    <dbReference type="NCBI Taxonomy" id="1812100"/>
    <lineage>
        <taxon>Bacteria</taxon>
        <taxon>Pseudomonadati</taxon>
        <taxon>Pseudomonadota</taxon>
        <taxon>Betaproteobacteria</taxon>
        <taxon>Burkholderiales</taxon>
        <taxon>Oxalobacteraceae</taxon>
        <taxon>Undibacterium</taxon>
    </lineage>
</organism>
<dbReference type="CDD" id="cd07185">
    <property type="entry name" value="OmpA_C-like"/>
    <property type="match status" value="1"/>
</dbReference>
<name>A0ABV6IAQ4_9BURK</name>
<dbReference type="InterPro" id="IPR050330">
    <property type="entry name" value="Bact_OuterMem_StrucFunc"/>
</dbReference>
<protein>
    <submittedName>
        <fullName evidence="13">OmpA family protein</fullName>
    </submittedName>
</protein>
<dbReference type="Gene3D" id="3.30.1330.60">
    <property type="entry name" value="OmpA-like domain"/>
    <property type="match status" value="1"/>
</dbReference>
<feature type="chain" id="PRO_5045218945" evidence="11">
    <location>
        <begin position="26"/>
        <end position="362"/>
    </location>
</feature>
<dbReference type="PANTHER" id="PTHR30329:SF21">
    <property type="entry name" value="LIPOPROTEIN YIAD-RELATED"/>
    <property type="match status" value="1"/>
</dbReference>
<accession>A0ABV6IAQ4</accession>
<dbReference type="Gene3D" id="2.40.160.20">
    <property type="match status" value="1"/>
</dbReference>
<keyword evidence="9" id="KW-0998">Cell outer membrane</keyword>
<evidence type="ECO:0000256" key="6">
    <source>
        <dbReference type="ARBA" id="ARBA00023065"/>
    </source>
</evidence>
<dbReference type="PRINTS" id="PR01021">
    <property type="entry name" value="OMPADOMAIN"/>
</dbReference>
<evidence type="ECO:0000256" key="7">
    <source>
        <dbReference type="ARBA" id="ARBA00023114"/>
    </source>
</evidence>
<gene>
    <name evidence="13" type="ORF">ACFFJH_03745</name>
</gene>
<dbReference type="InterPro" id="IPR036737">
    <property type="entry name" value="OmpA-like_sf"/>
</dbReference>
<evidence type="ECO:0000256" key="9">
    <source>
        <dbReference type="ARBA" id="ARBA00023237"/>
    </source>
</evidence>
<comment type="caution">
    <text evidence="13">The sequence shown here is derived from an EMBL/GenBank/DDBJ whole genome shotgun (WGS) entry which is preliminary data.</text>
</comment>
<keyword evidence="3" id="KW-1134">Transmembrane beta strand</keyword>
<dbReference type="Pfam" id="PF13505">
    <property type="entry name" value="OMP_b-brl"/>
    <property type="match status" value="1"/>
</dbReference>
<evidence type="ECO:0000259" key="12">
    <source>
        <dbReference type="PROSITE" id="PS51123"/>
    </source>
</evidence>
<evidence type="ECO:0000313" key="13">
    <source>
        <dbReference type="EMBL" id="MFC0348909.1"/>
    </source>
</evidence>
<keyword evidence="4" id="KW-0812">Transmembrane</keyword>
<evidence type="ECO:0000256" key="11">
    <source>
        <dbReference type="SAM" id="SignalP"/>
    </source>
</evidence>
<dbReference type="InterPro" id="IPR006664">
    <property type="entry name" value="OMP_bac"/>
</dbReference>